<proteinExistence type="predicted"/>
<keyword evidence="2" id="KW-1133">Transmembrane helix</keyword>
<name>A0A0F9ZU42_9BACT</name>
<accession>A0A0F9ZU42</accession>
<dbReference type="Proteomes" id="UP000033995">
    <property type="component" value="Unassembled WGS sequence"/>
</dbReference>
<sequence length="183" mass="20763">METEKKWYQKTLGIIALLVLFFPVGLYLMWKYSGWKPAVKWIISGIFILLILTNKSETKNEPATQPSPTPQKEVKVEPTNTPKPTQHELDATVKFSEVAFMITNNEDKDWVDCKLELNSGILKGGYVYKTKIMVAKDALIVPFREFTKGDGTRFNAYDTKAQNISISCDIAGGEHGFNYFTIQ</sequence>
<evidence type="ECO:0000313" key="4">
    <source>
        <dbReference type="Proteomes" id="UP000033995"/>
    </source>
</evidence>
<protein>
    <submittedName>
        <fullName evidence="3">Uncharacterized protein</fullName>
    </submittedName>
</protein>
<reference evidence="3 4" key="1">
    <citation type="journal article" date="2015" name="Nature">
        <title>rRNA introns, odd ribosomes, and small enigmatic genomes across a large radiation of phyla.</title>
        <authorList>
            <person name="Brown C.T."/>
            <person name="Hug L.A."/>
            <person name="Thomas B.C."/>
            <person name="Sharon I."/>
            <person name="Castelle C.J."/>
            <person name="Singh A."/>
            <person name="Wilkins M.J."/>
            <person name="Williams K.H."/>
            <person name="Banfield J.F."/>
        </authorList>
    </citation>
    <scope>NUCLEOTIDE SEQUENCE [LARGE SCALE GENOMIC DNA]</scope>
</reference>
<dbReference type="AlphaFoldDB" id="A0A0F9ZU42"/>
<feature type="region of interest" description="Disordered" evidence="1">
    <location>
        <begin position="59"/>
        <end position="85"/>
    </location>
</feature>
<comment type="caution">
    <text evidence="3">The sequence shown here is derived from an EMBL/GenBank/DDBJ whole genome shotgun (WGS) entry which is preliminary data.</text>
</comment>
<evidence type="ECO:0000256" key="2">
    <source>
        <dbReference type="SAM" id="Phobius"/>
    </source>
</evidence>
<feature type="transmembrane region" description="Helical" evidence="2">
    <location>
        <begin position="12"/>
        <end position="32"/>
    </location>
</feature>
<evidence type="ECO:0000313" key="3">
    <source>
        <dbReference type="EMBL" id="KKP47779.1"/>
    </source>
</evidence>
<evidence type="ECO:0000256" key="1">
    <source>
        <dbReference type="SAM" id="MobiDB-lite"/>
    </source>
</evidence>
<organism evidence="3 4">
    <name type="scientific">Candidatus Woesebacteria bacterium GW2011_GWA2_33_28</name>
    <dbReference type="NCBI Taxonomy" id="1618561"/>
    <lineage>
        <taxon>Bacteria</taxon>
        <taxon>Candidatus Woeseibacteriota</taxon>
    </lineage>
</organism>
<gene>
    <name evidence="3" type="ORF">UR38_C0003G0184</name>
</gene>
<dbReference type="EMBL" id="LBOZ01000003">
    <property type="protein sequence ID" value="KKP47779.1"/>
    <property type="molecule type" value="Genomic_DNA"/>
</dbReference>
<keyword evidence="2" id="KW-0472">Membrane</keyword>
<keyword evidence="2" id="KW-0812">Transmembrane</keyword>